<keyword evidence="2" id="KW-1185">Reference proteome</keyword>
<reference evidence="2" key="1">
    <citation type="journal article" date="2013" name="Science">
        <title>The Amborella genome and the evolution of flowering plants.</title>
        <authorList>
            <consortium name="Amborella Genome Project"/>
        </authorList>
    </citation>
    <scope>NUCLEOTIDE SEQUENCE [LARGE SCALE GENOMIC DNA]</scope>
</reference>
<protein>
    <recommendedName>
        <fullName evidence="3">Sulfotransferase</fullName>
    </recommendedName>
</protein>
<organism evidence="1 2">
    <name type="scientific">Amborella trichopoda</name>
    <dbReference type="NCBI Taxonomy" id="13333"/>
    <lineage>
        <taxon>Eukaryota</taxon>
        <taxon>Viridiplantae</taxon>
        <taxon>Streptophyta</taxon>
        <taxon>Embryophyta</taxon>
        <taxon>Tracheophyta</taxon>
        <taxon>Spermatophyta</taxon>
        <taxon>Magnoliopsida</taxon>
        <taxon>Amborellales</taxon>
        <taxon>Amborellaceae</taxon>
        <taxon>Amborella</taxon>
    </lineage>
</organism>
<evidence type="ECO:0000313" key="1">
    <source>
        <dbReference type="EMBL" id="ERN08908.1"/>
    </source>
</evidence>
<evidence type="ECO:0008006" key="3">
    <source>
        <dbReference type="Google" id="ProtNLM"/>
    </source>
</evidence>
<proteinExistence type="predicted"/>
<dbReference type="Proteomes" id="UP000017836">
    <property type="component" value="Unassembled WGS sequence"/>
</dbReference>
<dbReference type="AlphaFoldDB" id="W1PLJ2"/>
<dbReference type="HOGENOM" id="CLU_178783_0_0_1"/>
<gene>
    <name evidence="1" type="ORF">AMTR_s00015p00230950</name>
</gene>
<name>W1PLJ2_AMBTC</name>
<dbReference type="Gramene" id="ERN08908">
    <property type="protein sequence ID" value="ERN08908"/>
    <property type="gene ID" value="AMTR_s00015p00230950"/>
</dbReference>
<sequence length="117" mass="12863">MAISSLSQDLPTTKYLRGTTRARLLVSGGSYHGSNGFLQTLFGHPDYILLAFAPKTGTSWLLVLLFSIASCLITKEEELKLNLSTHPHKLIPQAYLVSHGLIRKEDAHKLILSTMAS</sequence>
<accession>W1PLJ2</accession>
<dbReference type="EMBL" id="KI393208">
    <property type="protein sequence ID" value="ERN08908.1"/>
    <property type="molecule type" value="Genomic_DNA"/>
</dbReference>
<evidence type="ECO:0000313" key="2">
    <source>
        <dbReference type="Proteomes" id="UP000017836"/>
    </source>
</evidence>